<dbReference type="Proteomes" id="UP001386955">
    <property type="component" value="Unassembled WGS sequence"/>
</dbReference>
<reference evidence="2 3" key="1">
    <citation type="submission" date="2024-01" db="EMBL/GenBank/DDBJ databases">
        <title>The genomes of 5 underutilized Papilionoideae crops provide insights into root nodulation and disease resistanc.</title>
        <authorList>
            <person name="Jiang F."/>
        </authorList>
    </citation>
    <scope>NUCLEOTIDE SEQUENCE [LARGE SCALE GENOMIC DNA]</scope>
    <source>
        <strain evidence="2">DUOXIRENSHENG_FW03</strain>
        <tissue evidence="2">Leaves</tissue>
    </source>
</reference>
<name>A0AAN9S011_PSOTE</name>
<evidence type="ECO:0000259" key="1">
    <source>
        <dbReference type="Pfam" id="PF25071"/>
    </source>
</evidence>
<evidence type="ECO:0000313" key="2">
    <source>
        <dbReference type="EMBL" id="KAK7386674.1"/>
    </source>
</evidence>
<dbReference type="EMBL" id="JAYMYS010000007">
    <property type="protein sequence ID" value="KAK7386674.1"/>
    <property type="molecule type" value="Genomic_DNA"/>
</dbReference>
<protein>
    <recommendedName>
        <fullName evidence="1">DUF7795 domain-containing protein</fullName>
    </recommendedName>
</protein>
<gene>
    <name evidence="2" type="ORF">VNO78_27009</name>
</gene>
<dbReference type="InterPro" id="IPR056697">
    <property type="entry name" value="DUF7795"/>
</dbReference>
<dbReference type="PANTHER" id="PTHR35305">
    <property type="entry name" value="FAD-BINDING PROTEIN"/>
    <property type="match status" value="1"/>
</dbReference>
<keyword evidence="3" id="KW-1185">Reference proteome</keyword>
<sequence>MNFRMESIGGKSISDLEEEICHKFRDFMTGITKIDELGIAGSRLLSGFQQALEFIRRPPIDMNSKLLNKIIAANETKRVKAYINSGCMKSNESIQSVINLNSCTHGLRTHIGKAKEILNELEGLLGDVAIAIQTTNGNLLPLSELDLDVELNKQTTYKDLEEKDALSHSQSPDITTTKNKKSTDVTHLAMVMAFIYSMVKQDYLMQEKIVSALDLKMSSEELESYSQMWSLRPFINDEIMQQAWEHIH</sequence>
<accession>A0AAN9S011</accession>
<dbReference type="PANTHER" id="PTHR35305:SF2">
    <property type="entry name" value="FAD-BINDING PROTEIN"/>
    <property type="match status" value="1"/>
</dbReference>
<dbReference type="AlphaFoldDB" id="A0AAN9S011"/>
<proteinExistence type="predicted"/>
<organism evidence="2 3">
    <name type="scientific">Psophocarpus tetragonolobus</name>
    <name type="common">Winged bean</name>
    <name type="synonym">Dolichos tetragonolobus</name>
    <dbReference type="NCBI Taxonomy" id="3891"/>
    <lineage>
        <taxon>Eukaryota</taxon>
        <taxon>Viridiplantae</taxon>
        <taxon>Streptophyta</taxon>
        <taxon>Embryophyta</taxon>
        <taxon>Tracheophyta</taxon>
        <taxon>Spermatophyta</taxon>
        <taxon>Magnoliopsida</taxon>
        <taxon>eudicotyledons</taxon>
        <taxon>Gunneridae</taxon>
        <taxon>Pentapetalae</taxon>
        <taxon>rosids</taxon>
        <taxon>fabids</taxon>
        <taxon>Fabales</taxon>
        <taxon>Fabaceae</taxon>
        <taxon>Papilionoideae</taxon>
        <taxon>50 kb inversion clade</taxon>
        <taxon>NPAAA clade</taxon>
        <taxon>indigoferoid/millettioid clade</taxon>
        <taxon>Phaseoleae</taxon>
        <taxon>Psophocarpus</taxon>
    </lineage>
</organism>
<feature type="domain" description="DUF7795" evidence="1">
    <location>
        <begin position="15"/>
        <end position="136"/>
    </location>
</feature>
<comment type="caution">
    <text evidence="2">The sequence shown here is derived from an EMBL/GenBank/DDBJ whole genome shotgun (WGS) entry which is preliminary data.</text>
</comment>
<evidence type="ECO:0000313" key="3">
    <source>
        <dbReference type="Proteomes" id="UP001386955"/>
    </source>
</evidence>
<dbReference type="Pfam" id="PF25071">
    <property type="entry name" value="DUF7795"/>
    <property type="match status" value="1"/>
</dbReference>